<evidence type="ECO:0000313" key="3">
    <source>
        <dbReference type="Proteomes" id="UP000815325"/>
    </source>
</evidence>
<comment type="caution">
    <text evidence="2">The sequence shown here is derived from an EMBL/GenBank/DDBJ whole genome shotgun (WGS) entry which is preliminary data.</text>
</comment>
<evidence type="ECO:0000256" key="1">
    <source>
        <dbReference type="SAM" id="SignalP"/>
    </source>
</evidence>
<accession>A0ABQ7G7P3</accession>
<protein>
    <recommendedName>
        <fullName evidence="4">Encoded protein</fullName>
    </recommendedName>
</protein>
<reference evidence="2" key="1">
    <citation type="submission" date="2017-08" db="EMBL/GenBank/DDBJ databases">
        <authorList>
            <person name="Polle J.E."/>
            <person name="Barry K."/>
            <person name="Cushman J."/>
            <person name="Schmutz J."/>
            <person name="Tran D."/>
            <person name="Hathwaick L.T."/>
            <person name="Yim W.C."/>
            <person name="Jenkins J."/>
            <person name="Mckie-Krisberg Z.M."/>
            <person name="Prochnik S."/>
            <person name="Lindquist E."/>
            <person name="Dockter R.B."/>
            <person name="Adam C."/>
            <person name="Molina H."/>
            <person name="Bunkerborg J."/>
            <person name="Jin E."/>
            <person name="Buchheim M."/>
            <person name="Magnuson J."/>
        </authorList>
    </citation>
    <scope>NUCLEOTIDE SEQUENCE</scope>
    <source>
        <strain evidence="2">CCAP 19/18</strain>
    </source>
</reference>
<keyword evidence="3" id="KW-1185">Reference proteome</keyword>
<organism evidence="2 3">
    <name type="scientific">Dunaliella salina</name>
    <name type="common">Green alga</name>
    <name type="synonym">Protococcus salinus</name>
    <dbReference type="NCBI Taxonomy" id="3046"/>
    <lineage>
        <taxon>Eukaryota</taxon>
        <taxon>Viridiplantae</taxon>
        <taxon>Chlorophyta</taxon>
        <taxon>core chlorophytes</taxon>
        <taxon>Chlorophyceae</taxon>
        <taxon>CS clade</taxon>
        <taxon>Chlamydomonadales</taxon>
        <taxon>Dunaliellaceae</taxon>
        <taxon>Dunaliella</taxon>
    </lineage>
</organism>
<sequence length="68" mass="7732">MHISLSRQGLLLLLVLVIGLRMHHHHHSTNVVYVLPTVLSLPARPRFRHKRSTCTHRGRIMALCAHAA</sequence>
<dbReference type="Proteomes" id="UP000815325">
    <property type="component" value="Unassembled WGS sequence"/>
</dbReference>
<feature type="signal peptide" evidence="1">
    <location>
        <begin position="1"/>
        <end position="19"/>
    </location>
</feature>
<name>A0ABQ7G7P3_DUNSA</name>
<evidence type="ECO:0000313" key="2">
    <source>
        <dbReference type="EMBL" id="KAF5830622.1"/>
    </source>
</evidence>
<proteinExistence type="predicted"/>
<keyword evidence="1" id="KW-0732">Signal</keyword>
<feature type="chain" id="PRO_5047126255" description="Encoded protein" evidence="1">
    <location>
        <begin position="20"/>
        <end position="68"/>
    </location>
</feature>
<dbReference type="EMBL" id="MU070022">
    <property type="protein sequence ID" value="KAF5830622.1"/>
    <property type="molecule type" value="Genomic_DNA"/>
</dbReference>
<gene>
    <name evidence="2" type="ORF">DUNSADRAFT_14246</name>
</gene>
<evidence type="ECO:0008006" key="4">
    <source>
        <dbReference type="Google" id="ProtNLM"/>
    </source>
</evidence>